<gene>
    <name evidence="2" type="ORF">SAMN05660733_07436</name>
</gene>
<evidence type="ECO:0000313" key="2">
    <source>
        <dbReference type="EMBL" id="SMD23906.1"/>
    </source>
</evidence>
<dbReference type="InterPro" id="IPR043917">
    <property type="entry name" value="DUF5753"/>
</dbReference>
<dbReference type="GO" id="GO:0003677">
    <property type="term" value="F:DNA binding"/>
    <property type="evidence" value="ECO:0007669"/>
    <property type="project" value="InterPro"/>
</dbReference>
<name>A0A1W2FQK0_9PSEU</name>
<dbReference type="Gene3D" id="1.10.260.40">
    <property type="entry name" value="lambda repressor-like DNA-binding domains"/>
    <property type="match status" value="1"/>
</dbReference>
<dbReference type="Pfam" id="PF19054">
    <property type="entry name" value="DUF5753"/>
    <property type="match status" value="1"/>
</dbReference>
<accession>A0A1W2FQK0</accession>
<feature type="domain" description="HTH cro/C1-type" evidence="1">
    <location>
        <begin position="18"/>
        <end position="72"/>
    </location>
</feature>
<dbReference type="OrthoDB" id="4285266at2"/>
<keyword evidence="3" id="KW-1185">Reference proteome</keyword>
<dbReference type="AlphaFoldDB" id="A0A1W2FQK0"/>
<evidence type="ECO:0000259" key="1">
    <source>
        <dbReference type="PROSITE" id="PS50943"/>
    </source>
</evidence>
<dbReference type="InterPro" id="IPR001387">
    <property type="entry name" value="Cro/C1-type_HTH"/>
</dbReference>
<dbReference type="CDD" id="cd00093">
    <property type="entry name" value="HTH_XRE"/>
    <property type="match status" value="1"/>
</dbReference>
<evidence type="ECO:0000313" key="3">
    <source>
        <dbReference type="Proteomes" id="UP000192840"/>
    </source>
</evidence>
<organism evidence="2 3">
    <name type="scientific">Lentzea albidocapillata</name>
    <dbReference type="NCBI Taxonomy" id="40571"/>
    <lineage>
        <taxon>Bacteria</taxon>
        <taxon>Bacillati</taxon>
        <taxon>Actinomycetota</taxon>
        <taxon>Actinomycetes</taxon>
        <taxon>Pseudonocardiales</taxon>
        <taxon>Pseudonocardiaceae</taxon>
        <taxon>Lentzea</taxon>
    </lineage>
</organism>
<dbReference type="EMBL" id="FWYC01000020">
    <property type="protein sequence ID" value="SMD23906.1"/>
    <property type="molecule type" value="Genomic_DNA"/>
</dbReference>
<dbReference type="eggNOG" id="COG1609">
    <property type="taxonomic scope" value="Bacteria"/>
</dbReference>
<dbReference type="PROSITE" id="PS50943">
    <property type="entry name" value="HTH_CROC1"/>
    <property type="match status" value="1"/>
</dbReference>
<dbReference type="Pfam" id="PF13560">
    <property type="entry name" value="HTH_31"/>
    <property type="match status" value="1"/>
</dbReference>
<dbReference type="Proteomes" id="UP000192840">
    <property type="component" value="Unassembled WGS sequence"/>
</dbReference>
<dbReference type="RefSeq" id="WP_030480371.1">
    <property type="nucleotide sequence ID" value="NZ_FWYC01000020.1"/>
</dbReference>
<dbReference type="InterPro" id="IPR010982">
    <property type="entry name" value="Lambda_DNA-bd_dom_sf"/>
</dbReference>
<dbReference type="SUPFAM" id="SSF47413">
    <property type="entry name" value="lambda repressor-like DNA-binding domains"/>
    <property type="match status" value="1"/>
</dbReference>
<protein>
    <submittedName>
        <fullName evidence="2">Helix-turn-helix domain-containing protein</fullName>
    </submittedName>
</protein>
<sequence>MPKDFRATTLERAIGRQLAAWRDERELSLSEAGQRVGFSSAKLSMMENAVQPSAPVDVMALGYVYKVPTPEWQAVVLRAQHAARVRTSTLNNALHLDPAADFANLVFEASRLRAFTTDLVPTVLQTPQYTNAVMHHDDPVRSARLATVREAWATRPNGKDPLVVEAVFSESVLRRVVGGPRAMKAQLLHLMEISEHPTVSVQVLPHSTGAYPAMGSPFTLLDFPHRQHNDVAYLETFIKAEYVEDPVLTEQCAQRFTSLQQLALDPGESLELIAEAAAEPWWTGMRRDSPTTGC</sequence>
<proteinExistence type="predicted"/>
<dbReference type="STRING" id="40571.SAMN05660733_07436"/>
<reference evidence="3" key="1">
    <citation type="submission" date="2017-04" db="EMBL/GenBank/DDBJ databases">
        <authorList>
            <person name="Varghese N."/>
            <person name="Submissions S."/>
        </authorList>
    </citation>
    <scope>NUCLEOTIDE SEQUENCE [LARGE SCALE GENOMIC DNA]</scope>
    <source>
        <strain evidence="3">DSM 44073</strain>
    </source>
</reference>